<protein>
    <submittedName>
        <fullName evidence="2">Ax21 family protein</fullName>
    </submittedName>
</protein>
<dbReference type="RefSeq" id="WP_230526462.1">
    <property type="nucleotide sequence ID" value="NZ_JAJGAK010000001.1"/>
</dbReference>
<organism evidence="2 3">
    <name type="scientific">Noviluteimonas lactosilytica</name>
    <dbReference type="NCBI Taxonomy" id="2888523"/>
    <lineage>
        <taxon>Bacteria</taxon>
        <taxon>Pseudomonadati</taxon>
        <taxon>Pseudomonadota</taxon>
        <taxon>Gammaproteobacteria</taxon>
        <taxon>Lysobacterales</taxon>
        <taxon>Lysobacteraceae</taxon>
        <taxon>Noviluteimonas</taxon>
    </lineage>
</organism>
<dbReference type="InterPro" id="IPR026364">
    <property type="entry name" value="Ax21"/>
</dbReference>
<evidence type="ECO:0000313" key="2">
    <source>
        <dbReference type="EMBL" id="MCC8362889.1"/>
    </source>
</evidence>
<evidence type="ECO:0000313" key="3">
    <source>
        <dbReference type="Proteomes" id="UP001165293"/>
    </source>
</evidence>
<proteinExistence type="predicted"/>
<dbReference type="Proteomes" id="UP001165293">
    <property type="component" value="Unassembled WGS sequence"/>
</dbReference>
<dbReference type="NCBIfam" id="NF041455">
    <property type="entry name" value="DSF_Ax21"/>
    <property type="match status" value="1"/>
</dbReference>
<dbReference type="Gene3D" id="2.40.160.10">
    <property type="entry name" value="Porin"/>
    <property type="match status" value="1"/>
</dbReference>
<keyword evidence="3" id="KW-1185">Reference proteome</keyword>
<name>A0ABS8JH61_9GAMM</name>
<comment type="caution">
    <text evidence="2">The sequence shown here is derived from an EMBL/GenBank/DDBJ whole genome shotgun (WGS) entry which is preliminary data.</text>
</comment>
<evidence type="ECO:0000256" key="1">
    <source>
        <dbReference type="SAM" id="SignalP"/>
    </source>
</evidence>
<reference evidence="2" key="1">
    <citation type="submission" date="2021-10" db="EMBL/GenBank/DDBJ databases">
        <authorList>
            <person name="Lyu M."/>
            <person name="Wang X."/>
            <person name="Meng X."/>
            <person name="Xu K."/>
        </authorList>
    </citation>
    <scope>NUCLEOTIDE SEQUENCE</scope>
    <source>
        <strain evidence="2">A6</strain>
    </source>
</reference>
<accession>A0ABS8JH61</accession>
<feature type="chain" id="PRO_5045876757" evidence="1">
    <location>
        <begin position="21"/>
        <end position="184"/>
    </location>
</feature>
<dbReference type="InterPro" id="IPR023614">
    <property type="entry name" value="Porin_dom_sf"/>
</dbReference>
<keyword evidence="1" id="KW-0732">Signal</keyword>
<sequence>MNRSLFSFVLLAATPFAASAQDALSYDYVEAGYVRTDIGGDADGYGVAGSVSLDERFHVFGSYADSNANDIEGLDVTQWSLGAGFRHRMSDRMDLVTRFAWSSFDTKYSTDSNGITAEVGVRSALSKHLEGWALAGYGDLGHGDGEVYARVGAHAMFGDHWGVAGDVKFVSGDTQWFVGPRLRW</sequence>
<dbReference type="EMBL" id="JAJGAK010000001">
    <property type="protein sequence ID" value="MCC8362889.1"/>
    <property type="molecule type" value="Genomic_DNA"/>
</dbReference>
<gene>
    <name evidence="2" type="ORF">LK996_07345</name>
</gene>
<dbReference type="SUPFAM" id="SSF56935">
    <property type="entry name" value="Porins"/>
    <property type="match status" value="1"/>
</dbReference>
<feature type="signal peptide" evidence="1">
    <location>
        <begin position="1"/>
        <end position="20"/>
    </location>
</feature>